<dbReference type="SUPFAM" id="SSF51735">
    <property type="entry name" value="NAD(P)-binding Rossmann-fold domains"/>
    <property type="match status" value="1"/>
</dbReference>
<evidence type="ECO:0000256" key="2">
    <source>
        <dbReference type="ARBA" id="ARBA00023002"/>
    </source>
</evidence>
<name>A0A3A5KA88_9HYPH</name>
<dbReference type="GO" id="GO:0005737">
    <property type="term" value="C:cytoplasm"/>
    <property type="evidence" value="ECO:0007669"/>
    <property type="project" value="TreeGrafter"/>
</dbReference>
<feature type="domain" description="GFO/IDH/MocA-like oxidoreductase" evidence="4">
    <location>
        <begin position="129"/>
        <end position="232"/>
    </location>
</feature>
<evidence type="ECO:0000313" key="5">
    <source>
        <dbReference type="EMBL" id="RJT27860.1"/>
    </source>
</evidence>
<protein>
    <submittedName>
        <fullName evidence="5">Inositol 2-dehydrogenase</fullName>
    </submittedName>
</protein>
<dbReference type="EMBL" id="QZWZ01000057">
    <property type="protein sequence ID" value="RJT27860.1"/>
    <property type="molecule type" value="Genomic_DNA"/>
</dbReference>
<comment type="caution">
    <text evidence="5">The sequence shown here is derived from an EMBL/GenBank/DDBJ whole genome shotgun (WGS) entry which is preliminary data.</text>
</comment>
<keyword evidence="2" id="KW-0560">Oxidoreductase</keyword>
<dbReference type="GO" id="GO:0006740">
    <property type="term" value="P:NADPH regeneration"/>
    <property type="evidence" value="ECO:0007669"/>
    <property type="project" value="TreeGrafter"/>
</dbReference>
<dbReference type="Proteomes" id="UP000272706">
    <property type="component" value="Unassembled WGS sequence"/>
</dbReference>
<comment type="similarity">
    <text evidence="1">Belongs to the Gfo/Idh/MocA family.</text>
</comment>
<evidence type="ECO:0000259" key="4">
    <source>
        <dbReference type="Pfam" id="PF22725"/>
    </source>
</evidence>
<evidence type="ECO:0000256" key="1">
    <source>
        <dbReference type="ARBA" id="ARBA00010928"/>
    </source>
</evidence>
<dbReference type="InterPro" id="IPR000683">
    <property type="entry name" value="Gfo/Idh/MocA-like_OxRdtase_N"/>
</dbReference>
<dbReference type="InterPro" id="IPR036291">
    <property type="entry name" value="NAD(P)-bd_dom_sf"/>
</dbReference>
<gene>
    <name evidence="5" type="ORF">D3227_35190</name>
</gene>
<feature type="domain" description="Gfo/Idh/MocA-like oxidoreductase N-terminal" evidence="3">
    <location>
        <begin position="5"/>
        <end position="119"/>
    </location>
</feature>
<evidence type="ECO:0000259" key="3">
    <source>
        <dbReference type="Pfam" id="PF01408"/>
    </source>
</evidence>
<dbReference type="Pfam" id="PF22725">
    <property type="entry name" value="GFO_IDH_MocA_C3"/>
    <property type="match status" value="1"/>
</dbReference>
<sequence>MRKYRIVIVGTGRIAAVHARAVHRNPSLELAGFVDTLAPGSLPSDWGLPCFPTLGEAAGAVVPDAIVVASPTDTHVSYLAMAFTLGLPALCEKPVARDRRSIEAAIDLVGRSGLPVILGFHRRFDPMRREVRNRIAAGDIGKIEHILQLSRDISLPDRTVTAHQGGIVADMVVHDLDELLWLVGRQPDHLHARLDRNVDPGLAEIGDHDTVSLQLEWDDGPVGHISATRRADLVERVVEGARQ</sequence>
<dbReference type="GO" id="GO:0000166">
    <property type="term" value="F:nucleotide binding"/>
    <property type="evidence" value="ECO:0007669"/>
    <property type="project" value="InterPro"/>
</dbReference>
<dbReference type="PANTHER" id="PTHR42840">
    <property type="entry name" value="NAD(P)-BINDING ROSSMANN-FOLD SUPERFAMILY PROTEIN-RELATED"/>
    <property type="match status" value="1"/>
</dbReference>
<dbReference type="InterPro" id="IPR055170">
    <property type="entry name" value="GFO_IDH_MocA-like_dom"/>
</dbReference>
<dbReference type="Pfam" id="PF01408">
    <property type="entry name" value="GFO_IDH_MocA"/>
    <property type="match status" value="1"/>
</dbReference>
<dbReference type="AlphaFoldDB" id="A0A3A5KA88"/>
<organism evidence="5 6">
    <name type="scientific">Mesorhizobium waimense</name>
    <dbReference type="NCBI Taxonomy" id="1300307"/>
    <lineage>
        <taxon>Bacteria</taxon>
        <taxon>Pseudomonadati</taxon>
        <taxon>Pseudomonadota</taxon>
        <taxon>Alphaproteobacteria</taxon>
        <taxon>Hyphomicrobiales</taxon>
        <taxon>Phyllobacteriaceae</taxon>
        <taxon>Mesorhizobium</taxon>
    </lineage>
</organism>
<keyword evidence="6" id="KW-1185">Reference proteome</keyword>
<proteinExistence type="inferred from homology"/>
<evidence type="ECO:0000313" key="6">
    <source>
        <dbReference type="Proteomes" id="UP000272706"/>
    </source>
</evidence>
<dbReference type="OrthoDB" id="9792935at2"/>
<reference evidence="5 6" key="1">
    <citation type="submission" date="2018-09" db="EMBL/GenBank/DDBJ databases">
        <title>Mesorhizobium carmichaelinearum sp. nov. isolated from Carmichaelinea spp. root nodules in New Zealand.</title>
        <authorList>
            <person name="De Meyer S.E."/>
        </authorList>
    </citation>
    <scope>NUCLEOTIDE SEQUENCE [LARGE SCALE GENOMIC DNA]</scope>
    <source>
        <strain evidence="5 6">ICMP19557</strain>
    </source>
</reference>
<dbReference type="Gene3D" id="3.40.50.720">
    <property type="entry name" value="NAD(P)-binding Rossmann-like Domain"/>
    <property type="match status" value="1"/>
</dbReference>
<dbReference type="RefSeq" id="WP_120018728.1">
    <property type="nucleotide sequence ID" value="NZ_QZWZ01000057.1"/>
</dbReference>
<dbReference type="Gene3D" id="3.30.360.10">
    <property type="entry name" value="Dihydrodipicolinate Reductase, domain 2"/>
    <property type="match status" value="1"/>
</dbReference>
<accession>A0A3A5KA88</accession>
<dbReference type="GO" id="GO:0016491">
    <property type="term" value="F:oxidoreductase activity"/>
    <property type="evidence" value="ECO:0007669"/>
    <property type="project" value="UniProtKB-KW"/>
</dbReference>
<dbReference type="SUPFAM" id="SSF55347">
    <property type="entry name" value="Glyceraldehyde-3-phosphate dehydrogenase-like, C-terminal domain"/>
    <property type="match status" value="1"/>
</dbReference>
<dbReference type="PANTHER" id="PTHR42840:SF3">
    <property type="entry name" value="BINDING ROSSMANN FOLD OXIDOREDUCTASE, PUTATIVE (AFU_ORTHOLOGUE AFUA_2G10240)-RELATED"/>
    <property type="match status" value="1"/>
</dbReference>